<comment type="caution">
    <text evidence="1">The sequence shown here is derived from an EMBL/GenBank/DDBJ whole genome shotgun (WGS) entry which is preliminary data.</text>
</comment>
<protein>
    <submittedName>
        <fullName evidence="1">Uncharacterized protein</fullName>
    </submittedName>
</protein>
<proteinExistence type="predicted"/>
<gene>
    <name evidence="1" type="ORF">pdam_00020707</name>
</gene>
<dbReference type="AlphaFoldDB" id="A0A3M6THB9"/>
<accession>A0A3M6THB9</accession>
<organism evidence="1 2">
    <name type="scientific">Pocillopora damicornis</name>
    <name type="common">Cauliflower coral</name>
    <name type="synonym">Millepora damicornis</name>
    <dbReference type="NCBI Taxonomy" id="46731"/>
    <lineage>
        <taxon>Eukaryota</taxon>
        <taxon>Metazoa</taxon>
        <taxon>Cnidaria</taxon>
        <taxon>Anthozoa</taxon>
        <taxon>Hexacorallia</taxon>
        <taxon>Scleractinia</taxon>
        <taxon>Astrocoeniina</taxon>
        <taxon>Pocilloporidae</taxon>
        <taxon>Pocillopora</taxon>
    </lineage>
</organism>
<evidence type="ECO:0000313" key="2">
    <source>
        <dbReference type="Proteomes" id="UP000275408"/>
    </source>
</evidence>
<dbReference type="EMBL" id="RCHS01003590">
    <property type="protein sequence ID" value="RMX40689.1"/>
    <property type="molecule type" value="Genomic_DNA"/>
</dbReference>
<keyword evidence="2" id="KW-1185">Reference proteome</keyword>
<evidence type="ECO:0000313" key="1">
    <source>
        <dbReference type="EMBL" id="RMX40689.1"/>
    </source>
</evidence>
<reference evidence="1 2" key="1">
    <citation type="journal article" date="2018" name="Sci. Rep.">
        <title>Comparative analysis of the Pocillopora damicornis genome highlights role of immune system in coral evolution.</title>
        <authorList>
            <person name="Cunning R."/>
            <person name="Bay R.A."/>
            <person name="Gillette P."/>
            <person name="Baker A.C."/>
            <person name="Traylor-Knowles N."/>
        </authorList>
    </citation>
    <scope>NUCLEOTIDE SEQUENCE [LARGE SCALE GENOMIC DNA]</scope>
    <source>
        <strain evidence="1">RSMAS</strain>
        <tissue evidence="1">Whole animal</tissue>
    </source>
</reference>
<dbReference type="Proteomes" id="UP000275408">
    <property type="component" value="Unassembled WGS sequence"/>
</dbReference>
<sequence>MSMVQDTYAQACSYYGHVMNKRLYWELMKMKSDLKAKCISNRAQELRHRIDQLDTIICDNFSELKSIYQKKGKQTMFRAKYRWIENGEHPIKFFSILKKLITTKKTISELGLQKHRKHRIRHFSGVVAHKFDYVCERSWRQIISIPIKF</sequence>
<name>A0A3M6THB9_POCDA</name>